<protein>
    <recommendedName>
        <fullName evidence="2">feruloyl-CoA 6-hydroxylase</fullName>
        <ecNumber evidence="2">1.14.11.61</ecNumber>
    </recommendedName>
</protein>
<evidence type="ECO:0000313" key="9">
    <source>
        <dbReference type="Proteomes" id="UP000595140"/>
    </source>
</evidence>
<dbReference type="Gene3D" id="2.60.120.330">
    <property type="entry name" value="B-lactam Antibiotic, Isopenicillin N Synthase, Chain"/>
    <property type="match status" value="1"/>
</dbReference>
<dbReference type="Pfam" id="PF03171">
    <property type="entry name" value="2OG-FeII_Oxy"/>
    <property type="match status" value="1"/>
</dbReference>
<dbReference type="InterPro" id="IPR026992">
    <property type="entry name" value="DIOX_N"/>
</dbReference>
<feature type="domain" description="Isopenicillin N synthase-like Fe(2+) 2OG dioxygenase" evidence="6">
    <location>
        <begin position="194"/>
        <end position="259"/>
    </location>
</feature>
<evidence type="ECO:0000256" key="1">
    <source>
        <dbReference type="ARBA" id="ARBA00004918"/>
    </source>
</evidence>
<feature type="domain" description="Non-haem dioxygenase N-terminal" evidence="7">
    <location>
        <begin position="32"/>
        <end position="129"/>
    </location>
</feature>
<evidence type="ECO:0000256" key="2">
    <source>
        <dbReference type="ARBA" id="ARBA00012885"/>
    </source>
</evidence>
<dbReference type="GO" id="GO:0016706">
    <property type="term" value="F:2-oxoglutarate-dependent dioxygenase activity"/>
    <property type="evidence" value="ECO:0007669"/>
    <property type="project" value="UniProtKB-ARBA"/>
</dbReference>
<accession>A0A484NIM4</accession>
<dbReference type="Pfam" id="PF14226">
    <property type="entry name" value="DIOX_N"/>
    <property type="match status" value="1"/>
</dbReference>
<keyword evidence="9" id="KW-1185">Reference proteome</keyword>
<dbReference type="EC" id="1.14.11.61" evidence="2"/>
<evidence type="ECO:0000313" key="8">
    <source>
        <dbReference type="EMBL" id="VFR00830.1"/>
    </source>
</evidence>
<dbReference type="InterPro" id="IPR044861">
    <property type="entry name" value="IPNS-like_FE2OG_OXY"/>
</dbReference>
<name>A0A484NIM4_9ASTE</name>
<dbReference type="EMBL" id="OOIL02006718">
    <property type="protein sequence ID" value="VFR00830.1"/>
    <property type="molecule type" value="Genomic_DNA"/>
</dbReference>
<gene>
    <name evidence="8" type="ORF">CCAM_LOCUS42605</name>
</gene>
<evidence type="ECO:0000256" key="5">
    <source>
        <dbReference type="ARBA" id="ARBA00048503"/>
    </source>
</evidence>
<dbReference type="AlphaFoldDB" id="A0A484NIM4"/>
<reference evidence="8 9" key="1">
    <citation type="submission" date="2018-04" db="EMBL/GenBank/DDBJ databases">
        <authorList>
            <person name="Vogel A."/>
        </authorList>
    </citation>
    <scope>NUCLEOTIDE SEQUENCE [LARGE SCALE GENOMIC DNA]</scope>
</reference>
<evidence type="ECO:0000259" key="7">
    <source>
        <dbReference type="Pfam" id="PF14226"/>
    </source>
</evidence>
<dbReference type="Proteomes" id="UP000595140">
    <property type="component" value="Unassembled WGS sequence"/>
</dbReference>
<keyword evidence="3" id="KW-0479">Metal-binding</keyword>
<organism evidence="8 9">
    <name type="scientific">Cuscuta campestris</name>
    <dbReference type="NCBI Taxonomy" id="132261"/>
    <lineage>
        <taxon>Eukaryota</taxon>
        <taxon>Viridiplantae</taxon>
        <taxon>Streptophyta</taxon>
        <taxon>Embryophyta</taxon>
        <taxon>Tracheophyta</taxon>
        <taxon>Spermatophyta</taxon>
        <taxon>Magnoliopsida</taxon>
        <taxon>eudicotyledons</taxon>
        <taxon>Gunneridae</taxon>
        <taxon>Pentapetalae</taxon>
        <taxon>asterids</taxon>
        <taxon>lamiids</taxon>
        <taxon>Solanales</taxon>
        <taxon>Convolvulaceae</taxon>
        <taxon>Cuscuteae</taxon>
        <taxon>Cuscuta</taxon>
        <taxon>Cuscuta subgen. Grammica</taxon>
        <taxon>Cuscuta sect. Cleistogrammica</taxon>
    </lineage>
</organism>
<keyword evidence="4" id="KW-0408">Iron</keyword>
<dbReference type="GO" id="GO:0046872">
    <property type="term" value="F:metal ion binding"/>
    <property type="evidence" value="ECO:0007669"/>
    <property type="project" value="UniProtKB-KW"/>
</dbReference>
<evidence type="ECO:0000256" key="4">
    <source>
        <dbReference type="ARBA" id="ARBA00023004"/>
    </source>
</evidence>
<dbReference type="InterPro" id="IPR050231">
    <property type="entry name" value="Iron_ascorbate_oxido_reductase"/>
</dbReference>
<comment type="catalytic activity">
    <reaction evidence="5">
        <text>(E)-feruloyl-CoA + 2-oxoglutarate + O2 = (E)-6-hydroxyferuloyl-CoA + succinate + CO2</text>
        <dbReference type="Rhea" id="RHEA:57856"/>
        <dbReference type="ChEBI" id="CHEBI:15379"/>
        <dbReference type="ChEBI" id="CHEBI:16526"/>
        <dbReference type="ChEBI" id="CHEBI:16810"/>
        <dbReference type="ChEBI" id="CHEBI:30031"/>
        <dbReference type="ChEBI" id="CHEBI:87305"/>
        <dbReference type="ChEBI" id="CHEBI:142390"/>
        <dbReference type="EC" id="1.14.11.61"/>
    </reaction>
</comment>
<evidence type="ECO:0000259" key="6">
    <source>
        <dbReference type="Pfam" id="PF03171"/>
    </source>
</evidence>
<sequence>MASQHQDNLKITKDFLWPEEDLAPAHEELNEPVIDLESYFGGGDEAETACQLVREACLSHGLFQVVNHGVDLDLIREARPCALAFFKLPVAEKFKAQKRRGSLYGYSSAHAERFTSLLPWKETLTLGFRERCTDLAIVDFLTSSFGPEYEHAGLVYQKYCEAMTKLSMEIIEMLGRSLGIDPSYYKDYFDDGFSTLRFNFYPRCEEPDQTLGTGPHCDPNSITILHQDDLVQGLHVFVDNKWKFVRPNSDALVIGIGDTF</sequence>
<dbReference type="InterPro" id="IPR027443">
    <property type="entry name" value="IPNS-like_sf"/>
</dbReference>
<evidence type="ECO:0000256" key="3">
    <source>
        <dbReference type="ARBA" id="ARBA00022723"/>
    </source>
</evidence>
<dbReference type="SUPFAM" id="SSF51197">
    <property type="entry name" value="Clavaminate synthase-like"/>
    <property type="match status" value="1"/>
</dbReference>
<dbReference type="PANTHER" id="PTHR47990">
    <property type="entry name" value="2-OXOGLUTARATE (2OG) AND FE(II)-DEPENDENT OXYGENASE SUPERFAMILY PROTEIN-RELATED"/>
    <property type="match status" value="1"/>
</dbReference>
<comment type="pathway">
    <text evidence="1">Phenylpropanoid metabolism.</text>
</comment>
<dbReference type="OrthoDB" id="288590at2759"/>
<proteinExistence type="predicted"/>